<evidence type="ECO:0000313" key="2">
    <source>
        <dbReference type="EMBL" id="NNU81033.1"/>
    </source>
</evidence>
<evidence type="ECO:0000313" key="3">
    <source>
        <dbReference type="Proteomes" id="UP000572377"/>
    </source>
</evidence>
<gene>
    <name evidence="2" type="ORF">HMH01_11350</name>
</gene>
<dbReference type="GO" id="GO:0003677">
    <property type="term" value="F:DNA binding"/>
    <property type="evidence" value="ECO:0007669"/>
    <property type="project" value="TreeGrafter"/>
</dbReference>
<dbReference type="GO" id="GO:0046686">
    <property type="term" value="P:response to cadmium ion"/>
    <property type="evidence" value="ECO:0007669"/>
    <property type="project" value="TreeGrafter"/>
</dbReference>
<accession>A0A849L443</accession>
<dbReference type="GO" id="GO:0032791">
    <property type="term" value="F:lead ion binding"/>
    <property type="evidence" value="ECO:0007669"/>
    <property type="project" value="TreeGrafter"/>
</dbReference>
<dbReference type="InterPro" id="IPR011991">
    <property type="entry name" value="ArsR-like_HTH"/>
</dbReference>
<dbReference type="SMART" id="SM00418">
    <property type="entry name" value="HTH_ARSR"/>
    <property type="match status" value="1"/>
</dbReference>
<sequence>MKDGPDIARLAALIGDPARANMLSALMTGSALTAGELAAEAGVTPQTASAHLVRLQQGGLLALRKQGRHRYFALKNEEVARVLEGLMGLAARSGHLRSRPGPRNLALRRARVCYNHLAGEMGTALYEALIGGGHVLVTDRTPVLSEAGKSLMRGFGIDVDALSRGRAPLCRECLDWSERRSHLSGSLGRAVFQKIRDLGWATSDQATRIVTFSTSGDRAFGDFVARAAGT</sequence>
<dbReference type="EMBL" id="JABFBC010000002">
    <property type="protein sequence ID" value="NNU81033.1"/>
    <property type="molecule type" value="Genomic_DNA"/>
</dbReference>
<dbReference type="CDD" id="cd00090">
    <property type="entry name" value="HTH_ARSR"/>
    <property type="match status" value="1"/>
</dbReference>
<dbReference type="InterPro" id="IPR036388">
    <property type="entry name" value="WH-like_DNA-bd_sf"/>
</dbReference>
<dbReference type="Gene3D" id="1.10.10.10">
    <property type="entry name" value="Winged helix-like DNA-binding domain superfamily/Winged helix DNA-binding domain"/>
    <property type="match status" value="1"/>
</dbReference>
<keyword evidence="3" id="KW-1185">Reference proteome</keyword>
<dbReference type="NCBIfam" id="NF033788">
    <property type="entry name" value="HTH_metalloreg"/>
    <property type="match status" value="1"/>
</dbReference>
<dbReference type="InterPro" id="IPR052543">
    <property type="entry name" value="HTH_Metal-responsive_Reg"/>
</dbReference>
<dbReference type="InterPro" id="IPR001845">
    <property type="entry name" value="HTH_ArsR_DNA-bd_dom"/>
</dbReference>
<dbReference type="InterPro" id="IPR036390">
    <property type="entry name" value="WH_DNA-bd_sf"/>
</dbReference>
<evidence type="ECO:0000259" key="1">
    <source>
        <dbReference type="PROSITE" id="PS50987"/>
    </source>
</evidence>
<dbReference type="Proteomes" id="UP000572377">
    <property type="component" value="Unassembled WGS sequence"/>
</dbReference>
<dbReference type="PANTHER" id="PTHR39168:SF1">
    <property type="entry name" value="TRANSCRIPTIONAL REGULATORY PROTEIN"/>
    <property type="match status" value="1"/>
</dbReference>
<dbReference type="PROSITE" id="PS50987">
    <property type="entry name" value="HTH_ARSR_2"/>
    <property type="match status" value="1"/>
</dbReference>
<comment type="caution">
    <text evidence="2">The sequence shown here is derived from an EMBL/GenBank/DDBJ whole genome shotgun (WGS) entry which is preliminary data.</text>
</comment>
<dbReference type="GO" id="GO:0010288">
    <property type="term" value="P:response to lead ion"/>
    <property type="evidence" value="ECO:0007669"/>
    <property type="project" value="TreeGrafter"/>
</dbReference>
<dbReference type="GO" id="GO:0097063">
    <property type="term" value="F:cadmium ion sensor activity"/>
    <property type="evidence" value="ECO:0007669"/>
    <property type="project" value="TreeGrafter"/>
</dbReference>
<reference evidence="2 3" key="1">
    <citation type="submission" date="2020-05" db="EMBL/GenBank/DDBJ databases">
        <title>Gimesia benthica sp. nov., a novel planctomycete isolated from a deep-sea water sample of the Northwest Indian Ocean.</title>
        <authorList>
            <person name="Wang J."/>
            <person name="Ruan C."/>
            <person name="Song L."/>
            <person name="Zhu Y."/>
            <person name="Li A."/>
            <person name="Zheng X."/>
            <person name="Wang L."/>
            <person name="Lu Z."/>
            <person name="Huang Y."/>
            <person name="Du W."/>
            <person name="Zhou Y."/>
            <person name="Huang L."/>
            <person name="Dai X."/>
        </authorList>
    </citation>
    <scope>NUCLEOTIDE SEQUENCE [LARGE SCALE GENOMIC DNA]</scope>
    <source>
        <strain evidence="2 3">YYQ-30</strain>
    </source>
</reference>
<feature type="domain" description="HTH arsR-type" evidence="1">
    <location>
        <begin position="1"/>
        <end position="94"/>
    </location>
</feature>
<dbReference type="RefSeq" id="WP_171325623.1">
    <property type="nucleotide sequence ID" value="NZ_JABFBC010000002.1"/>
</dbReference>
<dbReference type="GO" id="GO:0003700">
    <property type="term" value="F:DNA-binding transcription factor activity"/>
    <property type="evidence" value="ECO:0007669"/>
    <property type="project" value="InterPro"/>
</dbReference>
<protein>
    <submittedName>
        <fullName evidence="2">Helix-turn-helix transcriptional regulator</fullName>
    </submittedName>
</protein>
<dbReference type="PANTHER" id="PTHR39168">
    <property type="entry name" value="TRANSCRIPTIONAL REGULATOR-RELATED"/>
    <property type="match status" value="1"/>
</dbReference>
<proteinExistence type="predicted"/>
<name>A0A849L443_9RHOB</name>
<dbReference type="SUPFAM" id="SSF46785">
    <property type="entry name" value="Winged helix' DNA-binding domain"/>
    <property type="match status" value="1"/>
</dbReference>
<dbReference type="PRINTS" id="PR00778">
    <property type="entry name" value="HTHARSR"/>
</dbReference>
<organism evidence="2 3">
    <name type="scientific">Halovulum dunhuangense</name>
    <dbReference type="NCBI Taxonomy" id="1505036"/>
    <lineage>
        <taxon>Bacteria</taxon>
        <taxon>Pseudomonadati</taxon>
        <taxon>Pseudomonadota</taxon>
        <taxon>Alphaproteobacteria</taxon>
        <taxon>Rhodobacterales</taxon>
        <taxon>Paracoccaceae</taxon>
        <taxon>Halovulum</taxon>
    </lineage>
</organism>
<dbReference type="Pfam" id="PF12840">
    <property type="entry name" value="HTH_20"/>
    <property type="match status" value="1"/>
</dbReference>
<dbReference type="AlphaFoldDB" id="A0A849L443"/>